<gene>
    <name evidence="2" type="ORF">HUF19_17335</name>
</gene>
<keyword evidence="1" id="KW-0472">Membrane</keyword>
<dbReference type="Proteomes" id="UP001065322">
    <property type="component" value="Chromosome"/>
</dbReference>
<dbReference type="RefSeq" id="WP_260997776.1">
    <property type="nucleotide sequence ID" value="NZ_CP054475.1"/>
</dbReference>
<accession>A0ABY6AEK1</accession>
<name>A0ABY6AEK1_9GAMM</name>
<dbReference type="InterPro" id="IPR021730">
    <property type="entry name" value="YdbH"/>
</dbReference>
<reference evidence="3" key="1">
    <citation type="submission" date="2020-06" db="EMBL/GenBank/DDBJ databases">
        <title>Thalassolituus marinus alknpb1M-1, a hydrocarbon-degrading bacterium isolated from the deep-sea overlying water using an in-situ strategy from the South China Sea basin.</title>
        <authorList>
            <person name="Dong C."/>
            <person name="Chen Y."/>
            <person name="Shao Z."/>
        </authorList>
    </citation>
    <scope>NUCLEOTIDE SEQUENCE [LARGE SCALE GENOMIC DNA]</scope>
    <source>
        <strain evidence="3">alknpb1M-1</strain>
    </source>
</reference>
<dbReference type="EMBL" id="CP054475">
    <property type="protein sequence ID" value="UXD89090.1"/>
    <property type="molecule type" value="Genomic_DNA"/>
</dbReference>
<protein>
    <submittedName>
        <fullName evidence="2">YdbH domain-containing protein</fullName>
    </submittedName>
</protein>
<dbReference type="Pfam" id="PF11739">
    <property type="entry name" value="YdbH-like"/>
    <property type="match status" value="1"/>
</dbReference>
<sequence>MPESGKGLLHAVQARLTSVRLPKLLLRLLLILLAAVVLIIALLAALPSLLKPALNRWLPDLLADAAAPGSSVVVQIDTFSWQRFQLSKLQLPLADGSLIQLTDLDLRYRPSQLLRGQLQTLNIAELQLSLPDESARKVAAVAAQNAGNAAREQLHQLLEIPQLSQWLQLPLEQVSIDHIVLQHPAAVAELSASLTQEQWRIHGSTQLDNLPLPWQIELQLQHSGDWLLLVAEQSQLLLQQYGHIEQDADNTRLTLDQRLDFAALSERLPQLSGLPLPLRQLQLNAQLQLPNRAYLPQDLSLSLSAELDTRQQQLADTMRWHSGRWHFALNKEDAAADWQWQLRSEQQQLQLSDVLPNSKQPLTLSSGQQLSGHCNAALTTCEAEGQLQNRLQSADGKQLLAQFNLTPALNWQQGNALSLVLPLDMNISAQTPDLPLQSLHSQGELIALLDASGDWQLSSIPGISNSLQLTSPEGWQLPPLEFQLLPTLYINGNLHSNENGNNSNRLHSDPLRLTIKPWHIQHGADSFLQLQTSEFSCQPAPGSSLLVALQTVFSGQCDISLQLAKSRWQGWPVPELSASGPLKLLYSLQDDQQNSQQQLNGELQLSGAGNQLHLRLQLQHDLRQQRGSMQWHLDDLALHWDKLNLPEMTALTKLEFLNGALAGQGWVDWQQVNNVWQIKPDLMLRSDNISAIYDNSIGFEQWNALIALRRPFSGDYLLDAQISGKSLNPGIELKDILARSQTRIPADFSYALAEIYEMHTDVLGGRIHTPLIRFDTRKDINAFGIELEHIQLAQIAALEAKAEVQASGTLDGVLPIVLTKEGPQIPGGSLFARDPGGVIRYQNATSEALQQSDQTVGLAMQLLQNFNYDKLQSNIQYQPDGALNLGLQFQGKNPDFFGGQATHLNVNLDYNLLDFLESLRVTQDVISRLENKYQ</sequence>
<evidence type="ECO:0000256" key="1">
    <source>
        <dbReference type="SAM" id="Phobius"/>
    </source>
</evidence>
<keyword evidence="3" id="KW-1185">Reference proteome</keyword>
<evidence type="ECO:0000313" key="3">
    <source>
        <dbReference type="Proteomes" id="UP001065322"/>
    </source>
</evidence>
<proteinExistence type="predicted"/>
<organism evidence="2 3">
    <name type="scientific">Thalassolituus hydrocarboniclasticus</name>
    <dbReference type="NCBI Taxonomy" id="2742796"/>
    <lineage>
        <taxon>Bacteria</taxon>
        <taxon>Pseudomonadati</taxon>
        <taxon>Pseudomonadota</taxon>
        <taxon>Gammaproteobacteria</taxon>
        <taxon>Oceanospirillales</taxon>
        <taxon>Oceanospirillaceae</taxon>
        <taxon>Thalassolituus</taxon>
    </lineage>
</organism>
<evidence type="ECO:0000313" key="2">
    <source>
        <dbReference type="EMBL" id="UXD89090.1"/>
    </source>
</evidence>
<feature type="transmembrane region" description="Helical" evidence="1">
    <location>
        <begin position="24"/>
        <end position="46"/>
    </location>
</feature>
<keyword evidence="1" id="KW-0812">Transmembrane</keyword>
<keyword evidence="1" id="KW-1133">Transmembrane helix</keyword>